<dbReference type="AlphaFoldDB" id="A0A0G0X4M1"/>
<evidence type="ECO:0000313" key="10">
    <source>
        <dbReference type="Proteomes" id="UP000034190"/>
    </source>
</evidence>
<dbReference type="PANTHER" id="PTHR11845:SF13">
    <property type="entry name" value="5'-DEOXYNUCLEOTIDASE HDDC2"/>
    <property type="match status" value="1"/>
</dbReference>
<proteinExistence type="predicted"/>
<dbReference type="EC" id="3.1.3.89" evidence="5"/>
<dbReference type="PANTHER" id="PTHR11845">
    <property type="entry name" value="5'-DEOXYNUCLEOTIDASE HDDC2"/>
    <property type="match status" value="1"/>
</dbReference>
<evidence type="ECO:0000256" key="5">
    <source>
        <dbReference type="ARBA" id="ARBA00012964"/>
    </source>
</evidence>
<dbReference type="SMART" id="SM00471">
    <property type="entry name" value="HDc"/>
    <property type="match status" value="1"/>
</dbReference>
<dbReference type="Gene3D" id="1.10.3210.10">
    <property type="entry name" value="Hypothetical protein af1432"/>
    <property type="match status" value="1"/>
</dbReference>
<dbReference type="Pfam" id="PF13023">
    <property type="entry name" value="HD_3"/>
    <property type="match status" value="1"/>
</dbReference>
<keyword evidence="6" id="KW-0479">Metal-binding</keyword>
<evidence type="ECO:0000259" key="8">
    <source>
        <dbReference type="SMART" id="SM00471"/>
    </source>
</evidence>
<comment type="cofactor">
    <cofactor evidence="3">
        <name>Co(2+)</name>
        <dbReference type="ChEBI" id="CHEBI:48828"/>
    </cofactor>
</comment>
<evidence type="ECO:0000256" key="7">
    <source>
        <dbReference type="ARBA" id="ARBA00022801"/>
    </source>
</evidence>
<dbReference type="GO" id="GO:0046872">
    <property type="term" value="F:metal ion binding"/>
    <property type="evidence" value="ECO:0007669"/>
    <property type="project" value="UniProtKB-KW"/>
</dbReference>
<feature type="domain" description="HD/PDEase" evidence="8">
    <location>
        <begin position="31"/>
        <end position="156"/>
    </location>
</feature>
<dbReference type="GO" id="GO:0002953">
    <property type="term" value="F:5'-deoxynucleotidase activity"/>
    <property type="evidence" value="ECO:0007669"/>
    <property type="project" value="UniProtKB-EC"/>
</dbReference>
<reference evidence="9 10" key="1">
    <citation type="journal article" date="2015" name="Nature">
        <title>rRNA introns, odd ribosomes, and small enigmatic genomes across a large radiation of phyla.</title>
        <authorList>
            <person name="Brown C.T."/>
            <person name="Hug L.A."/>
            <person name="Thomas B.C."/>
            <person name="Sharon I."/>
            <person name="Castelle C.J."/>
            <person name="Singh A."/>
            <person name="Wilkins M.J."/>
            <person name="Williams K.H."/>
            <person name="Banfield J.F."/>
        </authorList>
    </citation>
    <scope>NUCLEOTIDE SEQUENCE [LARGE SCALE GENOMIC DNA]</scope>
</reference>
<name>A0A0G0X4M1_9BACT</name>
<evidence type="ECO:0000256" key="4">
    <source>
        <dbReference type="ARBA" id="ARBA00011738"/>
    </source>
</evidence>
<dbReference type="SUPFAM" id="SSF109604">
    <property type="entry name" value="HD-domain/PDEase-like"/>
    <property type="match status" value="1"/>
</dbReference>
<evidence type="ECO:0000313" key="9">
    <source>
        <dbReference type="EMBL" id="KKR91600.1"/>
    </source>
</evidence>
<comment type="caution">
    <text evidence="9">The sequence shown here is derived from an EMBL/GenBank/DDBJ whole genome shotgun (WGS) entry which is preliminary data.</text>
</comment>
<keyword evidence="7" id="KW-0378">Hydrolase</keyword>
<dbReference type="InterPro" id="IPR006674">
    <property type="entry name" value="HD_domain"/>
</dbReference>
<organism evidence="9 10">
    <name type="scientific">Candidatus Falkowbacteria bacterium GW2011_GWA2_41_14</name>
    <dbReference type="NCBI Taxonomy" id="1618635"/>
    <lineage>
        <taxon>Bacteria</taxon>
        <taxon>Candidatus Falkowiibacteriota</taxon>
    </lineage>
</organism>
<evidence type="ECO:0000256" key="3">
    <source>
        <dbReference type="ARBA" id="ARBA00001941"/>
    </source>
</evidence>
<accession>A0A0G0X4M1</accession>
<protein>
    <recommendedName>
        <fullName evidence="5">5'-deoxynucleotidase</fullName>
        <ecNumber evidence="5">3.1.3.89</ecNumber>
    </recommendedName>
</protein>
<gene>
    <name evidence="9" type="ORF">UU43_C0004G0048</name>
</gene>
<comment type="subunit">
    <text evidence="4">Homodimer.</text>
</comment>
<dbReference type="GO" id="GO:0005737">
    <property type="term" value="C:cytoplasm"/>
    <property type="evidence" value="ECO:0007669"/>
    <property type="project" value="TreeGrafter"/>
</dbReference>
<comment type="catalytic activity">
    <reaction evidence="1">
        <text>a 2'-deoxyribonucleoside 5'-phosphate + H2O = a 2'-deoxyribonucleoside + phosphate</text>
        <dbReference type="Rhea" id="RHEA:36167"/>
        <dbReference type="ChEBI" id="CHEBI:15377"/>
        <dbReference type="ChEBI" id="CHEBI:18274"/>
        <dbReference type="ChEBI" id="CHEBI:43474"/>
        <dbReference type="ChEBI" id="CHEBI:65317"/>
        <dbReference type="EC" id="3.1.3.89"/>
    </reaction>
</comment>
<evidence type="ECO:0000256" key="1">
    <source>
        <dbReference type="ARBA" id="ARBA00001638"/>
    </source>
</evidence>
<dbReference type="InterPro" id="IPR003607">
    <property type="entry name" value="HD/PDEase_dom"/>
</dbReference>
<sequence length="208" mass="24136">MKGISKFISMIELAREQVQYGYFLAGVTRQETSNLAEHHYLVTIIAWMLCEYINREEKFINTDEVIKMCLVHDLGELFGGDMSAPLARKWPDLKQHALAFEQGNFNILMSLLDPAIACTVKDLWTKESEHATDEAVVAKIADLMETHFFLEHRGIQNEQKDGFYLNHIRPLVEKIIHEQIRARANEFFDDFEANIKNKGFTPSQWIME</sequence>
<dbReference type="EMBL" id="LCAP01000004">
    <property type="protein sequence ID" value="KKR91600.1"/>
    <property type="molecule type" value="Genomic_DNA"/>
</dbReference>
<comment type="cofactor">
    <cofactor evidence="2">
        <name>Mn(2+)</name>
        <dbReference type="ChEBI" id="CHEBI:29035"/>
    </cofactor>
</comment>
<dbReference type="InterPro" id="IPR039356">
    <property type="entry name" value="YfbR/HDDC2"/>
</dbReference>
<evidence type="ECO:0000256" key="2">
    <source>
        <dbReference type="ARBA" id="ARBA00001936"/>
    </source>
</evidence>
<evidence type="ECO:0000256" key="6">
    <source>
        <dbReference type="ARBA" id="ARBA00022723"/>
    </source>
</evidence>
<dbReference type="Proteomes" id="UP000034190">
    <property type="component" value="Unassembled WGS sequence"/>
</dbReference>